<accession>A0ABU7JDF2</accession>
<evidence type="ECO:0000313" key="2">
    <source>
        <dbReference type="Proteomes" id="UP001339167"/>
    </source>
</evidence>
<proteinExistence type="predicted"/>
<keyword evidence="1" id="KW-0413">Isomerase</keyword>
<gene>
    <name evidence="1" type="ORF">QWF21_05675</name>
</gene>
<evidence type="ECO:0000313" key="1">
    <source>
        <dbReference type="EMBL" id="MEE2023729.1"/>
    </source>
</evidence>
<organism evidence="1 2">
    <name type="scientific">Alkalimonas mucilaginosa</name>
    <dbReference type="NCBI Taxonomy" id="3057676"/>
    <lineage>
        <taxon>Bacteria</taxon>
        <taxon>Pseudomonadati</taxon>
        <taxon>Pseudomonadota</taxon>
        <taxon>Gammaproteobacteria</taxon>
        <taxon>Alkalimonas</taxon>
    </lineage>
</organism>
<comment type="caution">
    <text evidence="1">The sequence shown here is derived from an EMBL/GenBank/DDBJ whole genome shotgun (WGS) entry which is preliminary data.</text>
</comment>
<dbReference type="Pfam" id="PF02962">
    <property type="entry name" value="CHMI"/>
    <property type="match status" value="1"/>
</dbReference>
<dbReference type="RefSeq" id="WP_330087195.1">
    <property type="nucleotide sequence ID" value="NZ_JAUGZK010000003.1"/>
</dbReference>
<protein>
    <submittedName>
        <fullName evidence="1">5-carboxymethyl-2-hydroxymuconate isomerase</fullName>
    </submittedName>
</protein>
<dbReference type="InterPro" id="IPR014347">
    <property type="entry name" value="Tautomerase/MIF_sf"/>
</dbReference>
<dbReference type="PANTHER" id="PTHR37950">
    <property type="entry name" value="4-HYDROXYPHENYLACETATE CATABOLISM PROTEIN"/>
    <property type="match status" value="1"/>
</dbReference>
<dbReference type="PANTHER" id="PTHR37950:SF1">
    <property type="entry name" value="4-HYDROXYPHENYLACETATE CATABOLISM PROTEIN"/>
    <property type="match status" value="1"/>
</dbReference>
<dbReference type="Gene3D" id="3.30.429.10">
    <property type="entry name" value="Macrophage Migration Inhibitory Factor"/>
    <property type="match status" value="1"/>
</dbReference>
<dbReference type="SUPFAM" id="SSF55331">
    <property type="entry name" value="Tautomerase/MIF"/>
    <property type="match status" value="1"/>
</dbReference>
<dbReference type="EMBL" id="JAUGZK010000003">
    <property type="protein sequence ID" value="MEE2023729.1"/>
    <property type="molecule type" value="Genomic_DNA"/>
</dbReference>
<dbReference type="InterPro" id="IPR004220">
    <property type="entry name" value="5-COMe_2-OHmuconate_Isoase"/>
</dbReference>
<keyword evidence="2" id="KW-1185">Reference proteome</keyword>
<name>A0ABU7JDF2_9GAMM</name>
<sequence length="117" mass="13110">MYFWSNSCHIVVEHSASLDSELILPLVFSGALKSELFETDGSDIKVRAITYYSYLTGPEKADFVHVVLKILSGRTLEQKQLLSKSVLVQLQKLELQTCSLTVEVVDIERASYAKLVS</sequence>
<dbReference type="Proteomes" id="UP001339167">
    <property type="component" value="Unassembled WGS sequence"/>
</dbReference>
<dbReference type="GO" id="GO:0016853">
    <property type="term" value="F:isomerase activity"/>
    <property type="evidence" value="ECO:0007669"/>
    <property type="project" value="UniProtKB-KW"/>
</dbReference>
<reference evidence="1 2" key="1">
    <citation type="submission" date="2023-06" db="EMBL/GenBank/DDBJ databases">
        <title>Alkalimonas sp., MEB004 an alkaliphilic bacterium isolated from Lonar Lake, India.</title>
        <authorList>
            <person name="Joshi A."/>
            <person name="Thite S."/>
        </authorList>
    </citation>
    <scope>NUCLEOTIDE SEQUENCE [LARGE SCALE GENOMIC DNA]</scope>
    <source>
        <strain evidence="1 2">MEB004</strain>
    </source>
</reference>